<geneLocation type="plasmid" evidence="4 5">
    <name>pBN2</name>
</geneLocation>
<feature type="compositionally biased region" description="Basic residues" evidence="2">
    <location>
        <begin position="1"/>
        <end position="12"/>
    </location>
</feature>
<dbReference type="OrthoDB" id="9910463at2"/>
<evidence type="ECO:0000256" key="2">
    <source>
        <dbReference type="SAM" id="MobiDB-lite"/>
    </source>
</evidence>
<gene>
    <name evidence="4" type="ORF">CJU94_37050</name>
</gene>
<keyword evidence="3" id="KW-0472">Membrane</keyword>
<keyword evidence="4" id="KW-0614">Plasmid</keyword>
<feature type="transmembrane region" description="Helical" evidence="3">
    <location>
        <begin position="104"/>
        <end position="122"/>
    </location>
</feature>
<feature type="region of interest" description="Disordered" evidence="2">
    <location>
        <begin position="1"/>
        <end position="27"/>
    </location>
</feature>
<evidence type="ECO:0000256" key="3">
    <source>
        <dbReference type="SAM" id="Phobius"/>
    </source>
</evidence>
<keyword evidence="1" id="KW-0175">Coiled coil</keyword>
<evidence type="ECO:0000256" key="1">
    <source>
        <dbReference type="SAM" id="Coils"/>
    </source>
</evidence>
<feature type="compositionally biased region" description="Basic and acidic residues" evidence="2">
    <location>
        <begin position="14"/>
        <end position="27"/>
    </location>
</feature>
<keyword evidence="3" id="KW-0812">Transmembrane</keyword>
<accession>A0A248VXP6</accession>
<protein>
    <submittedName>
        <fullName evidence="4">Uncharacterized protein</fullName>
    </submittedName>
</protein>
<dbReference type="RefSeq" id="WP_095423562.1">
    <property type="nucleotide sequence ID" value="NZ_CP022992.1"/>
</dbReference>
<sequence length="144" mass="16307">MKHKRSKSKNPRAIRVEQAKAREANARCHLESTRTELKLARKRIGELESEAQGLREKALEKGSSKKLGRDVFQDGLFFFVIALLLEVGKPFLETEFEIQGESSQTAIIVVVMLVMAMLYWGAKKVDSRLEARGRQLLKHQPSGT</sequence>
<dbReference type="Proteomes" id="UP000215158">
    <property type="component" value="Plasmid pBN2"/>
</dbReference>
<name>A0A248VXP6_9BURK</name>
<organism evidence="4 5">
    <name type="scientific">Paraburkholderia aromaticivorans</name>
    <dbReference type="NCBI Taxonomy" id="2026199"/>
    <lineage>
        <taxon>Bacteria</taxon>
        <taxon>Pseudomonadati</taxon>
        <taxon>Pseudomonadota</taxon>
        <taxon>Betaproteobacteria</taxon>
        <taxon>Burkholderiales</taxon>
        <taxon>Burkholderiaceae</taxon>
        <taxon>Paraburkholderia</taxon>
    </lineage>
</organism>
<evidence type="ECO:0000313" key="5">
    <source>
        <dbReference type="Proteomes" id="UP000215158"/>
    </source>
</evidence>
<reference evidence="4 5" key="1">
    <citation type="submission" date="2017-08" db="EMBL/GenBank/DDBJ databases">
        <title>Identification and genetic characteristics of simultaneous BTEX- and naphthalene-degrading Paraburkholderia sp. BN5 isolated from petroleum-contaminated soil.</title>
        <authorList>
            <person name="Lee Y."/>
            <person name="Jeon C.O."/>
        </authorList>
    </citation>
    <scope>NUCLEOTIDE SEQUENCE [LARGE SCALE GENOMIC DNA]</scope>
    <source>
        <strain evidence="4 5">BN5</strain>
        <plasmid evidence="4 5">pBN2</plasmid>
    </source>
</reference>
<feature type="transmembrane region" description="Helical" evidence="3">
    <location>
        <begin position="71"/>
        <end position="92"/>
    </location>
</feature>
<feature type="coiled-coil region" evidence="1">
    <location>
        <begin position="30"/>
        <end position="57"/>
    </location>
</feature>
<dbReference type="AlphaFoldDB" id="A0A248VXP6"/>
<keyword evidence="3" id="KW-1133">Transmembrane helix</keyword>
<proteinExistence type="predicted"/>
<evidence type="ECO:0000313" key="4">
    <source>
        <dbReference type="EMBL" id="ASW03794.1"/>
    </source>
</evidence>
<keyword evidence="5" id="KW-1185">Reference proteome</keyword>
<dbReference type="EMBL" id="CP022992">
    <property type="protein sequence ID" value="ASW03794.1"/>
    <property type="molecule type" value="Genomic_DNA"/>
</dbReference>
<dbReference type="KEGG" id="parb:CJU94_37050"/>